<comment type="similarity">
    <text evidence="3">Belongs to the peptidase M1 family.</text>
</comment>
<evidence type="ECO:0000259" key="14">
    <source>
        <dbReference type="Pfam" id="PF01433"/>
    </source>
</evidence>
<dbReference type="InterPro" id="IPR014782">
    <property type="entry name" value="Peptidase_M1_dom"/>
</dbReference>
<sequence length="875" mass="92836">MTSTPAPADPIADLTREEAATRAGVVHEVSYAVDLDLTASGEEFVSRTTVRFLATPGASTFLDLIAARVHRVTLNGAALPAEAVAAGRIALTDLGERNEVVVEADCRYVRTGQGLHRFVDPADGETYLYSQFAEMDARRVFACFDQPDIKASWQLGVLAPARWAVISNARSPEPEVIAGHGGSAAESSDAVARWSFDETPRMSTYVMAVVAGPYAYEETTLETLAGAVPARVWGRPALREHLAAAEVFEATQAGLRFYEAAMGVPFPYDSYDQVYVPEYNLGAMENVGCVTISEDSLLFRSRPSQAQEEFRTVVVLHELAHMWFGDLVTMRWWDDLWLNESFAEFAGTLTGERVTEHADAWVSFGVHRKSVAYRIDQLPTTHPVIGDVPSVEATTGAFDMITYAKGASVLRQLAHTLGEEVFFAGIGAYLRAYAEGNATLTELLAELERASGRDLGEWSTAWLATAGLSTLTAEISQEESGALAAIRVVESLPSGEGIPAPQPHRSHRLNVAGYALREGVLEREWVEDVSVTGGAGEVPNVAGRARPDLLMVNDDDLTYAKVVLDEVSLATVLQHPGAVAAPMLQSLVLTSLWHAVRDGRLDAEDYLPAALGILAVAGNSTTISATCGHLATAVAQYVTPARSAQVRASVADALWALVLASAEGSDAQLQLLRGYLAVMGTTAQGERAMALLAGTSPVGGVSVDVDLRWEILQGAVACGAASEADVAAALAADDTAAGRRRAAGVRAAVGTPEAKAAAWRSLIGADGEELANATMFAVAGGLMRVSDPAVLVDLVPQWFDSLRGFWASTSPNVAKRVVNATFPLVTAGRPGADVVERAQSWLEANGDAPSVLRACVVEGLTEARRAIAAQERAAG</sequence>
<dbReference type="CDD" id="cd09602">
    <property type="entry name" value="M1_APN"/>
    <property type="match status" value="1"/>
</dbReference>
<dbReference type="InterPro" id="IPR045357">
    <property type="entry name" value="Aminopeptidase_N-like_N"/>
</dbReference>
<dbReference type="AlphaFoldDB" id="A0A2A9D483"/>
<dbReference type="InterPro" id="IPR024571">
    <property type="entry name" value="ERAP1-like_C_dom"/>
</dbReference>
<evidence type="ECO:0000259" key="16">
    <source>
        <dbReference type="Pfam" id="PF17900"/>
    </source>
</evidence>
<evidence type="ECO:0000256" key="10">
    <source>
        <dbReference type="ARBA" id="ARBA00022833"/>
    </source>
</evidence>
<dbReference type="PRINTS" id="PR00756">
    <property type="entry name" value="ALADIPTASE"/>
</dbReference>
<dbReference type="GO" id="GO:0005615">
    <property type="term" value="C:extracellular space"/>
    <property type="evidence" value="ECO:0007669"/>
    <property type="project" value="TreeGrafter"/>
</dbReference>
<keyword evidence="8" id="KW-0479">Metal-binding</keyword>
<evidence type="ECO:0000256" key="5">
    <source>
        <dbReference type="ARBA" id="ARBA00015611"/>
    </source>
</evidence>
<evidence type="ECO:0000313" key="17">
    <source>
        <dbReference type="EMBL" id="PFG20659.1"/>
    </source>
</evidence>
<dbReference type="GO" id="GO:0042277">
    <property type="term" value="F:peptide binding"/>
    <property type="evidence" value="ECO:0007669"/>
    <property type="project" value="TreeGrafter"/>
</dbReference>
<dbReference type="FunFam" id="1.10.390.10:FF:000006">
    <property type="entry name" value="Puromycin-sensitive aminopeptidase"/>
    <property type="match status" value="1"/>
</dbReference>
<evidence type="ECO:0000256" key="13">
    <source>
        <dbReference type="ARBA" id="ARBA00031533"/>
    </source>
</evidence>
<keyword evidence="7" id="KW-0645">Protease</keyword>
<keyword evidence="9" id="KW-0378">Hydrolase</keyword>
<dbReference type="GO" id="GO:0008270">
    <property type="term" value="F:zinc ion binding"/>
    <property type="evidence" value="ECO:0007669"/>
    <property type="project" value="InterPro"/>
</dbReference>
<feature type="domain" description="ERAP1-like C-terminal" evidence="15">
    <location>
        <begin position="550"/>
        <end position="864"/>
    </location>
</feature>
<gene>
    <name evidence="17" type="ORF">ATL40_2267</name>
</gene>
<accession>A0A2A9D483</accession>
<dbReference type="Pfam" id="PF11838">
    <property type="entry name" value="ERAP1_C"/>
    <property type="match status" value="1"/>
</dbReference>
<dbReference type="EC" id="3.4.11.2" evidence="4"/>
<proteinExistence type="inferred from homology"/>
<dbReference type="GO" id="GO:0006508">
    <property type="term" value="P:proteolysis"/>
    <property type="evidence" value="ECO:0007669"/>
    <property type="project" value="UniProtKB-KW"/>
</dbReference>
<evidence type="ECO:0000256" key="12">
    <source>
        <dbReference type="ARBA" id="ARBA00029811"/>
    </source>
</evidence>
<evidence type="ECO:0000256" key="7">
    <source>
        <dbReference type="ARBA" id="ARBA00022670"/>
    </source>
</evidence>
<dbReference type="GO" id="GO:0043171">
    <property type="term" value="P:peptide catabolic process"/>
    <property type="evidence" value="ECO:0007669"/>
    <property type="project" value="TreeGrafter"/>
</dbReference>
<dbReference type="GO" id="GO:0016020">
    <property type="term" value="C:membrane"/>
    <property type="evidence" value="ECO:0007669"/>
    <property type="project" value="TreeGrafter"/>
</dbReference>
<dbReference type="Gene3D" id="1.10.390.10">
    <property type="entry name" value="Neutral Protease Domain 2"/>
    <property type="match status" value="1"/>
</dbReference>
<name>A0A2A9D483_9MICO</name>
<evidence type="ECO:0000256" key="1">
    <source>
        <dbReference type="ARBA" id="ARBA00000098"/>
    </source>
</evidence>
<keyword evidence="10" id="KW-0862">Zinc</keyword>
<evidence type="ECO:0000259" key="15">
    <source>
        <dbReference type="Pfam" id="PF11838"/>
    </source>
</evidence>
<dbReference type="Gene3D" id="2.60.40.1730">
    <property type="entry name" value="tricorn interacting facor f3 domain"/>
    <property type="match status" value="1"/>
</dbReference>
<evidence type="ECO:0000256" key="3">
    <source>
        <dbReference type="ARBA" id="ARBA00010136"/>
    </source>
</evidence>
<evidence type="ECO:0000256" key="2">
    <source>
        <dbReference type="ARBA" id="ARBA00001947"/>
    </source>
</evidence>
<comment type="caution">
    <text evidence="17">The sequence shown here is derived from an EMBL/GenBank/DDBJ whole genome shotgun (WGS) entry which is preliminary data.</text>
</comment>
<feature type="domain" description="Aminopeptidase N-like N-terminal" evidence="16">
    <location>
        <begin position="118"/>
        <end position="206"/>
    </location>
</feature>
<dbReference type="GO" id="GO:0070006">
    <property type="term" value="F:metalloaminopeptidase activity"/>
    <property type="evidence" value="ECO:0007669"/>
    <property type="project" value="TreeGrafter"/>
</dbReference>
<reference evidence="17 18" key="1">
    <citation type="submission" date="2017-10" db="EMBL/GenBank/DDBJ databases">
        <title>Sequencing the genomes of 1000 actinobacteria strains.</title>
        <authorList>
            <person name="Klenk H.-P."/>
        </authorList>
    </citation>
    <scope>NUCLEOTIDE SEQUENCE [LARGE SCALE GENOMIC DNA]</scope>
    <source>
        <strain evidence="17 18">DSM 21801</strain>
    </source>
</reference>
<keyword evidence="6 17" id="KW-0031">Aminopeptidase</keyword>
<dbReference type="Pfam" id="PF17900">
    <property type="entry name" value="Peptidase_M1_N"/>
    <property type="match status" value="1"/>
</dbReference>
<dbReference type="InterPro" id="IPR012778">
    <property type="entry name" value="Pept_M1_aminopeptidase"/>
</dbReference>
<evidence type="ECO:0000256" key="6">
    <source>
        <dbReference type="ARBA" id="ARBA00022438"/>
    </source>
</evidence>
<dbReference type="InterPro" id="IPR027268">
    <property type="entry name" value="Peptidase_M4/M1_CTD_sf"/>
</dbReference>
<comment type="cofactor">
    <cofactor evidence="2">
        <name>Zn(2+)</name>
        <dbReference type="ChEBI" id="CHEBI:29105"/>
    </cofactor>
</comment>
<dbReference type="Pfam" id="PF01433">
    <property type="entry name" value="Peptidase_M1"/>
    <property type="match status" value="1"/>
</dbReference>
<organism evidence="17 18">
    <name type="scientific">Serinibacter salmoneus</name>
    <dbReference type="NCBI Taxonomy" id="556530"/>
    <lineage>
        <taxon>Bacteria</taxon>
        <taxon>Bacillati</taxon>
        <taxon>Actinomycetota</taxon>
        <taxon>Actinomycetes</taxon>
        <taxon>Micrococcales</taxon>
        <taxon>Beutenbergiaceae</taxon>
        <taxon>Serinibacter</taxon>
    </lineage>
</organism>
<dbReference type="PANTHER" id="PTHR11533">
    <property type="entry name" value="PROTEASE M1 ZINC METALLOPROTEASE"/>
    <property type="match status" value="1"/>
</dbReference>
<dbReference type="SUPFAM" id="SSF63737">
    <property type="entry name" value="Leukotriene A4 hydrolase N-terminal domain"/>
    <property type="match status" value="1"/>
</dbReference>
<dbReference type="InterPro" id="IPR042097">
    <property type="entry name" value="Aminopeptidase_N-like_N_sf"/>
</dbReference>
<dbReference type="InterPro" id="IPR050344">
    <property type="entry name" value="Peptidase_M1_aminopeptidases"/>
</dbReference>
<dbReference type="InterPro" id="IPR001930">
    <property type="entry name" value="Peptidase_M1"/>
</dbReference>
<comment type="catalytic activity">
    <reaction evidence="1">
        <text>Release of an N-terminal amino acid, Xaa-|-Yaa- from a peptide, amide or arylamide. Xaa is preferably Ala, but may be most amino acids including Pro (slow action). When a terminal hydrophobic residue is followed by a prolyl residue, the two may be released as an intact Xaa-Pro dipeptide.</text>
        <dbReference type="EC" id="3.4.11.2"/>
    </reaction>
</comment>
<dbReference type="NCBIfam" id="TIGR02412">
    <property type="entry name" value="pepN_strep_liv"/>
    <property type="match status" value="1"/>
</dbReference>
<dbReference type="SUPFAM" id="SSF55486">
    <property type="entry name" value="Metalloproteases ('zincins'), catalytic domain"/>
    <property type="match status" value="1"/>
</dbReference>
<dbReference type="GO" id="GO:0016285">
    <property type="term" value="F:alanyl aminopeptidase activity"/>
    <property type="evidence" value="ECO:0007669"/>
    <property type="project" value="UniProtKB-EC"/>
</dbReference>
<protein>
    <recommendedName>
        <fullName evidence="5">Aminopeptidase N</fullName>
        <ecNumber evidence="4">3.4.11.2</ecNumber>
    </recommendedName>
    <alternativeName>
        <fullName evidence="12">Alanine aminopeptidase</fullName>
    </alternativeName>
    <alternativeName>
        <fullName evidence="13">Lysyl aminopeptidase</fullName>
    </alternativeName>
</protein>
<dbReference type="FunFam" id="2.60.40.1730:FF:000010">
    <property type="entry name" value="Putative aminopeptidase N"/>
    <property type="match status" value="1"/>
</dbReference>
<evidence type="ECO:0000256" key="8">
    <source>
        <dbReference type="ARBA" id="ARBA00022723"/>
    </source>
</evidence>
<keyword evidence="11" id="KW-0482">Metalloprotease</keyword>
<evidence type="ECO:0000256" key="11">
    <source>
        <dbReference type="ARBA" id="ARBA00023049"/>
    </source>
</evidence>
<dbReference type="RefSeq" id="WP_098469599.1">
    <property type="nucleotide sequence ID" value="NZ_PDJD01000001.1"/>
</dbReference>
<dbReference type="EMBL" id="PDJD01000001">
    <property type="protein sequence ID" value="PFG20659.1"/>
    <property type="molecule type" value="Genomic_DNA"/>
</dbReference>
<feature type="domain" description="Peptidase M1 membrane alanine aminopeptidase" evidence="14">
    <location>
        <begin position="248"/>
        <end position="462"/>
    </location>
</feature>
<evidence type="ECO:0000256" key="9">
    <source>
        <dbReference type="ARBA" id="ARBA00022801"/>
    </source>
</evidence>
<dbReference type="Proteomes" id="UP000224915">
    <property type="component" value="Unassembled WGS sequence"/>
</dbReference>
<dbReference type="PANTHER" id="PTHR11533:SF174">
    <property type="entry name" value="PUROMYCIN-SENSITIVE AMINOPEPTIDASE-RELATED"/>
    <property type="match status" value="1"/>
</dbReference>
<keyword evidence="18" id="KW-1185">Reference proteome</keyword>
<evidence type="ECO:0000256" key="4">
    <source>
        <dbReference type="ARBA" id="ARBA00012564"/>
    </source>
</evidence>
<evidence type="ECO:0000313" key="18">
    <source>
        <dbReference type="Proteomes" id="UP000224915"/>
    </source>
</evidence>
<dbReference type="GO" id="GO:0005737">
    <property type="term" value="C:cytoplasm"/>
    <property type="evidence" value="ECO:0007669"/>
    <property type="project" value="TreeGrafter"/>
</dbReference>
<dbReference type="OrthoDB" id="100605at2"/>